<keyword evidence="2" id="KW-1185">Reference proteome</keyword>
<dbReference type="EMBL" id="AZBU02000002">
    <property type="protein sequence ID" value="TKR93402.1"/>
    <property type="molecule type" value="Genomic_DNA"/>
</dbReference>
<reference evidence="1 2" key="2">
    <citation type="journal article" date="2019" name="G3 (Bethesda)">
        <title>Hybrid Assembly of the Genome of the Entomopathogenic Nematode Steinernema carpocapsae Identifies the X-Chromosome.</title>
        <authorList>
            <person name="Serra L."/>
            <person name="Macchietto M."/>
            <person name="Macias-Munoz A."/>
            <person name="McGill C.J."/>
            <person name="Rodriguez I.M."/>
            <person name="Rodriguez B."/>
            <person name="Murad R."/>
            <person name="Mortazavi A."/>
        </authorList>
    </citation>
    <scope>NUCLEOTIDE SEQUENCE [LARGE SCALE GENOMIC DNA]</scope>
    <source>
        <strain evidence="1 2">ALL</strain>
    </source>
</reference>
<evidence type="ECO:0000313" key="2">
    <source>
        <dbReference type="Proteomes" id="UP000298663"/>
    </source>
</evidence>
<comment type="caution">
    <text evidence="1">The sequence shown here is derived from an EMBL/GenBank/DDBJ whole genome shotgun (WGS) entry which is preliminary data.</text>
</comment>
<dbReference type="Proteomes" id="UP000298663">
    <property type="component" value="Unassembled WGS sequence"/>
</dbReference>
<dbReference type="AlphaFoldDB" id="A0A4U5PAS8"/>
<organism evidence="1 2">
    <name type="scientific">Steinernema carpocapsae</name>
    <name type="common">Entomopathogenic nematode</name>
    <dbReference type="NCBI Taxonomy" id="34508"/>
    <lineage>
        <taxon>Eukaryota</taxon>
        <taxon>Metazoa</taxon>
        <taxon>Ecdysozoa</taxon>
        <taxon>Nematoda</taxon>
        <taxon>Chromadorea</taxon>
        <taxon>Rhabditida</taxon>
        <taxon>Tylenchina</taxon>
        <taxon>Panagrolaimomorpha</taxon>
        <taxon>Strongyloidoidea</taxon>
        <taxon>Steinernematidae</taxon>
        <taxon>Steinernema</taxon>
    </lineage>
</organism>
<gene>
    <name evidence="1" type="ORF">L596_007868</name>
</gene>
<sequence>MDPRPNLCASELCGSKVPSGFFRRATVDPKSLAWIAWIKTFDPSGRFWIHRRATEESAWNLGSESSSFQVRF</sequence>
<accession>A0A4U5PAS8</accession>
<reference evidence="1 2" key="1">
    <citation type="journal article" date="2015" name="Genome Biol.">
        <title>Comparative genomics of Steinernema reveals deeply conserved gene regulatory networks.</title>
        <authorList>
            <person name="Dillman A.R."/>
            <person name="Macchietto M."/>
            <person name="Porter C.F."/>
            <person name="Rogers A."/>
            <person name="Williams B."/>
            <person name="Antoshechkin I."/>
            <person name="Lee M.M."/>
            <person name="Goodwin Z."/>
            <person name="Lu X."/>
            <person name="Lewis E.E."/>
            <person name="Goodrich-Blair H."/>
            <person name="Stock S.P."/>
            <person name="Adams B.J."/>
            <person name="Sternberg P.W."/>
            <person name="Mortazavi A."/>
        </authorList>
    </citation>
    <scope>NUCLEOTIDE SEQUENCE [LARGE SCALE GENOMIC DNA]</scope>
    <source>
        <strain evidence="1 2">ALL</strain>
    </source>
</reference>
<proteinExistence type="predicted"/>
<evidence type="ECO:0000313" key="1">
    <source>
        <dbReference type="EMBL" id="TKR93402.1"/>
    </source>
</evidence>
<name>A0A4U5PAS8_STECR</name>
<protein>
    <submittedName>
        <fullName evidence="1">Uncharacterized protein</fullName>
    </submittedName>
</protein>